<dbReference type="PRINTS" id="PR00081">
    <property type="entry name" value="GDHRDH"/>
</dbReference>
<dbReference type="Gene3D" id="3.40.50.720">
    <property type="entry name" value="NAD(P)-binding Rossmann-like Domain"/>
    <property type="match status" value="1"/>
</dbReference>
<evidence type="ECO:0000256" key="2">
    <source>
        <dbReference type="ARBA" id="ARBA00023002"/>
    </source>
</evidence>
<accession>A0ABQ2D325</accession>
<comment type="caution">
    <text evidence="3">The sequence shown here is derived from an EMBL/GenBank/DDBJ whole genome shotgun (WGS) entry which is preliminary data.</text>
</comment>
<dbReference type="SUPFAM" id="SSF51735">
    <property type="entry name" value="NAD(P)-binding Rossmann-fold domains"/>
    <property type="match status" value="1"/>
</dbReference>
<dbReference type="NCBIfam" id="NF005559">
    <property type="entry name" value="PRK07231.1"/>
    <property type="match status" value="1"/>
</dbReference>
<organism evidence="3 4">
    <name type="scientific">Virgibacillus kapii</name>
    <dbReference type="NCBI Taxonomy" id="1638645"/>
    <lineage>
        <taxon>Bacteria</taxon>
        <taxon>Bacillati</taxon>
        <taxon>Bacillota</taxon>
        <taxon>Bacilli</taxon>
        <taxon>Bacillales</taxon>
        <taxon>Bacillaceae</taxon>
        <taxon>Virgibacillus</taxon>
    </lineage>
</organism>
<keyword evidence="2" id="KW-0560">Oxidoreductase</keyword>
<gene>
    <name evidence="3" type="ORF">GCM10007111_00240</name>
</gene>
<evidence type="ECO:0000313" key="4">
    <source>
        <dbReference type="Proteomes" id="UP000634435"/>
    </source>
</evidence>
<dbReference type="Pfam" id="PF13561">
    <property type="entry name" value="adh_short_C2"/>
    <property type="match status" value="1"/>
</dbReference>
<dbReference type="InterPro" id="IPR002347">
    <property type="entry name" value="SDR_fam"/>
</dbReference>
<dbReference type="RefSeq" id="WP_160807254.1">
    <property type="nucleotide sequence ID" value="NZ_BMPN01000001.1"/>
</dbReference>
<dbReference type="PRINTS" id="PR00080">
    <property type="entry name" value="SDRFAMILY"/>
</dbReference>
<dbReference type="PANTHER" id="PTHR24321:SF8">
    <property type="entry name" value="ESTRADIOL 17-BETA-DEHYDROGENASE 8-RELATED"/>
    <property type="match status" value="1"/>
</dbReference>
<evidence type="ECO:0000256" key="1">
    <source>
        <dbReference type="ARBA" id="ARBA00006484"/>
    </source>
</evidence>
<reference evidence="4" key="1">
    <citation type="journal article" date="2019" name="Int. J. Syst. Evol. Microbiol.">
        <title>The Global Catalogue of Microorganisms (GCM) 10K type strain sequencing project: providing services to taxonomists for standard genome sequencing and annotation.</title>
        <authorList>
            <consortium name="The Broad Institute Genomics Platform"/>
            <consortium name="The Broad Institute Genome Sequencing Center for Infectious Disease"/>
            <person name="Wu L."/>
            <person name="Ma J."/>
        </authorList>
    </citation>
    <scope>NUCLEOTIDE SEQUENCE [LARGE SCALE GENOMIC DNA]</scope>
    <source>
        <strain evidence="4">JCM 30071</strain>
    </source>
</reference>
<dbReference type="EMBL" id="BMPN01000001">
    <property type="protein sequence ID" value="GGJ41984.1"/>
    <property type="molecule type" value="Genomic_DNA"/>
</dbReference>
<dbReference type="CDD" id="cd05233">
    <property type="entry name" value="SDR_c"/>
    <property type="match status" value="1"/>
</dbReference>
<dbReference type="InterPro" id="IPR036291">
    <property type="entry name" value="NAD(P)-bd_dom_sf"/>
</dbReference>
<keyword evidence="4" id="KW-1185">Reference proteome</keyword>
<comment type="similarity">
    <text evidence="1">Belongs to the short-chain dehydrogenases/reductases (SDR) family.</text>
</comment>
<dbReference type="PANTHER" id="PTHR24321">
    <property type="entry name" value="DEHYDROGENASES, SHORT CHAIN"/>
    <property type="match status" value="1"/>
</dbReference>
<name>A0ABQ2D325_9BACI</name>
<protein>
    <submittedName>
        <fullName evidence="3">3-oxoacyl-ACP reductase</fullName>
    </submittedName>
</protein>
<evidence type="ECO:0000313" key="3">
    <source>
        <dbReference type="EMBL" id="GGJ41984.1"/>
    </source>
</evidence>
<dbReference type="Proteomes" id="UP000634435">
    <property type="component" value="Unassembled WGS sequence"/>
</dbReference>
<proteinExistence type="inferred from homology"/>
<sequence length="248" mass="26542">MSFQGRTIIVTGAGGGMGRAFADLLLNEDANVVGCDLHLDNDRYQAIGNFLAVQGDLLQEGMIEDVLKETTEAFGEIDGLVNFAGTAQAASPIEEVSLAEWHRIMNMNMTMTFLTCQAAASYMKKRKRGSIVNIGSVSTTRPRTGLQAYIASKGAVESFTKALALELAPYHVNVNIVHPGPSDTGMLGKFTKAGGDVEQSKRQVFEQSVPLGKLLQPVDIAHTVKFLLSDEAAMITGSVVHVDGGRNI</sequence>